<evidence type="ECO:0000313" key="3">
    <source>
        <dbReference type="Proteomes" id="UP000015267"/>
    </source>
</evidence>
<evidence type="ECO:0000313" key="2">
    <source>
        <dbReference type="EMBL" id="EPW15416.1"/>
    </source>
</evidence>
<comment type="caution">
    <text evidence="2">The sequence shown here is derived from an EMBL/GenBank/DDBJ whole genome shotgun (WGS) entry which is preliminary data.</text>
</comment>
<name>A0AAV3JMF8_STRAG</name>
<protein>
    <recommendedName>
        <fullName evidence="4">Phage protein</fullName>
    </recommendedName>
</protein>
<keyword evidence="1" id="KW-0812">Transmembrane</keyword>
<evidence type="ECO:0008006" key="4">
    <source>
        <dbReference type="Google" id="ProtNLM"/>
    </source>
</evidence>
<dbReference type="InterPro" id="IPR010779">
    <property type="entry name" value="DUF1372"/>
</dbReference>
<reference evidence="2 3" key="1">
    <citation type="submission" date="2012-10" db="EMBL/GenBank/DDBJ databases">
        <authorList>
            <person name="Zadoks R.N."/>
            <person name="Moroni P."/>
            <person name="Richards V.P."/>
            <person name="Durkin S.A.S."/>
            <person name="Kim M."/>
            <person name="Pavinski Bitar P.D."/>
            <person name="Stanhope M.J."/>
            <person name="Town C.D."/>
            <person name="Venter J.C."/>
        </authorList>
    </citation>
    <scope>NUCLEOTIDE SEQUENCE [LARGE SCALE GENOMIC DNA]</scope>
    <source>
        <strain evidence="2 3">CCUG 29376</strain>
    </source>
</reference>
<proteinExistence type="predicted"/>
<dbReference type="AlphaFoldDB" id="A0AAV3JMF8"/>
<dbReference type="EMBL" id="ANDB01000022">
    <property type="protein sequence ID" value="EPW15416.1"/>
    <property type="molecule type" value="Genomic_DNA"/>
</dbReference>
<feature type="transmembrane region" description="Helical" evidence="1">
    <location>
        <begin position="15"/>
        <end position="34"/>
    </location>
</feature>
<dbReference type="Pfam" id="PF07116">
    <property type="entry name" value="DUF1372"/>
    <property type="match status" value="1"/>
</dbReference>
<keyword evidence="1" id="KW-0472">Membrane</keyword>
<accession>A0AAV3JMF8</accession>
<gene>
    <name evidence="2" type="ORF">SAG0055_02520</name>
</gene>
<evidence type="ECO:0000256" key="1">
    <source>
        <dbReference type="SAM" id="Phobius"/>
    </source>
</evidence>
<dbReference type="Proteomes" id="UP000015267">
    <property type="component" value="Unassembled WGS sequence"/>
</dbReference>
<organism evidence="2 3">
    <name type="scientific">Streptococcus agalactiae CCUG 29376</name>
    <dbReference type="NCBI Taxonomy" id="1105255"/>
    <lineage>
        <taxon>Bacteria</taxon>
        <taxon>Bacillati</taxon>
        <taxon>Bacillota</taxon>
        <taxon>Bacilli</taxon>
        <taxon>Lactobacillales</taxon>
        <taxon>Streptococcaceae</taxon>
        <taxon>Streptococcus</taxon>
    </lineage>
</organism>
<dbReference type="RefSeq" id="WP_000793494.1">
    <property type="nucleotide sequence ID" value="NZ_ANDB01000022.1"/>
</dbReference>
<sequence length="109" mass="12401">MKNLNWEEFFNNLKAFASAIIITVFVFGFNYLFYDIGYQKGHQEADRVIIYVADNAGAEMFGKITDKEIIEGRHTVTAGAYGKFLVTEEQYNEITVGDDIPDYLKGRGN</sequence>
<keyword evidence="1" id="KW-1133">Transmembrane helix</keyword>